<feature type="domain" description="SH3" evidence="21">
    <location>
        <begin position="474"/>
        <end position="535"/>
    </location>
</feature>
<feature type="region of interest" description="Disordered" evidence="20">
    <location>
        <begin position="262"/>
        <end position="466"/>
    </location>
</feature>
<comment type="subcellular location">
    <subcellularLocation>
        <location evidence="1">Cell junction</location>
    </subcellularLocation>
    <subcellularLocation>
        <location evidence="2">Cytoplasm</location>
    </subcellularLocation>
</comment>
<feature type="compositionally biased region" description="Polar residues" evidence="20">
    <location>
        <begin position="29"/>
        <end position="44"/>
    </location>
</feature>
<evidence type="ECO:0000256" key="13">
    <source>
        <dbReference type="ARBA" id="ARBA00079796"/>
    </source>
</evidence>
<feature type="compositionally biased region" description="Acidic residues" evidence="20">
    <location>
        <begin position="415"/>
        <end position="426"/>
    </location>
</feature>
<dbReference type="KEGG" id="snh:120026504"/>
<name>A0A8U0PP34_SALNM</name>
<dbReference type="SUPFAM" id="SSF50044">
    <property type="entry name" value="SH3-domain"/>
    <property type="match status" value="2"/>
</dbReference>
<evidence type="ECO:0000256" key="1">
    <source>
        <dbReference type="ARBA" id="ARBA00004282"/>
    </source>
</evidence>
<dbReference type="GO" id="GO:0070161">
    <property type="term" value="C:anchoring junction"/>
    <property type="evidence" value="ECO:0007669"/>
    <property type="project" value="UniProtKB-SubCell"/>
</dbReference>
<feature type="DNA-binding region" description="HMG box" evidence="19">
    <location>
        <begin position="382"/>
        <end position="465"/>
    </location>
</feature>
<feature type="compositionally biased region" description="Basic and acidic residues" evidence="20">
    <location>
        <begin position="427"/>
        <end position="464"/>
    </location>
</feature>
<evidence type="ECO:0000256" key="18">
    <source>
        <dbReference type="PROSITE-ProRule" id="PRU00192"/>
    </source>
</evidence>
<gene>
    <name evidence="24" type="primary">fybb</name>
</gene>
<dbReference type="CTD" id="796938"/>
<dbReference type="InterPro" id="IPR001452">
    <property type="entry name" value="SH3_domain"/>
</dbReference>
<dbReference type="PANTHER" id="PTHR16830">
    <property type="entry name" value="SH2 CONTAINING ADAPTOR PRAM-1 RELATED"/>
    <property type="match status" value="1"/>
</dbReference>
<keyword evidence="6" id="KW-0677">Repeat</keyword>
<feature type="compositionally biased region" description="Basic and acidic residues" evidence="20">
    <location>
        <begin position="675"/>
        <end position="688"/>
    </location>
</feature>
<evidence type="ECO:0000256" key="15">
    <source>
        <dbReference type="ARBA" id="ARBA00081595"/>
    </source>
</evidence>
<evidence type="ECO:0000256" key="6">
    <source>
        <dbReference type="ARBA" id="ARBA00022737"/>
    </source>
</evidence>
<evidence type="ECO:0000256" key="2">
    <source>
        <dbReference type="ARBA" id="ARBA00004496"/>
    </source>
</evidence>
<dbReference type="PROSITE" id="PS50002">
    <property type="entry name" value="SH3"/>
    <property type="match status" value="2"/>
</dbReference>
<keyword evidence="10 19" id="KW-0539">Nucleus</keyword>
<evidence type="ECO:0000256" key="4">
    <source>
        <dbReference type="ARBA" id="ARBA00022490"/>
    </source>
</evidence>
<dbReference type="Gene3D" id="2.30.30.40">
    <property type="entry name" value="SH3 Domains"/>
    <property type="match status" value="2"/>
</dbReference>
<evidence type="ECO:0000256" key="11">
    <source>
        <dbReference type="ARBA" id="ARBA00059917"/>
    </source>
</evidence>
<evidence type="ECO:0000256" key="7">
    <source>
        <dbReference type="ARBA" id="ARBA00022949"/>
    </source>
</evidence>
<dbReference type="InterPro" id="IPR009071">
    <property type="entry name" value="HMG_box_dom"/>
</dbReference>
<keyword evidence="4" id="KW-0963">Cytoplasm</keyword>
<reference evidence="24" key="1">
    <citation type="submission" date="2025-08" db="UniProtKB">
        <authorList>
            <consortium name="RefSeq"/>
        </authorList>
    </citation>
    <scope>IDENTIFICATION</scope>
    <source>
        <tissue evidence="24">White muscle</tissue>
    </source>
</reference>
<dbReference type="InterPro" id="IPR043443">
    <property type="entry name" value="FYB1/2-like"/>
</dbReference>
<keyword evidence="9" id="KW-0175">Coiled coil</keyword>
<feature type="compositionally biased region" description="Polar residues" evidence="20">
    <location>
        <begin position="296"/>
        <end position="308"/>
    </location>
</feature>
<keyword evidence="5" id="KW-0597">Phosphoprotein</keyword>
<evidence type="ECO:0000256" key="12">
    <source>
        <dbReference type="ARBA" id="ARBA00068976"/>
    </source>
</evidence>
<comment type="function">
    <text evidence="11">Acts as an adapter protein of the FYN and LCP2 signaling cascades in T-cells. May play a role in linking T-cell signaling to remodeling of the actin cytoskeleton. Modulates the expression of IL2. Involved in platelet activation. Prevents the degradation of SKAP1 and SKAP2. May be involved in high affinity immunoglobulin epsilon receptor signaling in mast cells.</text>
</comment>
<feature type="domain" description="HMG box" evidence="22">
    <location>
        <begin position="382"/>
        <end position="465"/>
    </location>
</feature>
<dbReference type="GO" id="GO:0072659">
    <property type="term" value="P:protein localization to plasma membrane"/>
    <property type="evidence" value="ECO:0007669"/>
    <property type="project" value="TreeGrafter"/>
</dbReference>
<feature type="compositionally biased region" description="Acidic residues" evidence="20">
    <location>
        <begin position="579"/>
        <end position="591"/>
    </location>
</feature>
<dbReference type="FunFam" id="2.30.30.40:FF:000156">
    <property type="entry name" value="FYN-binding protein-like isoform X1"/>
    <property type="match status" value="1"/>
</dbReference>
<evidence type="ECO:0000259" key="21">
    <source>
        <dbReference type="PROSITE" id="PS50002"/>
    </source>
</evidence>
<evidence type="ECO:0000256" key="9">
    <source>
        <dbReference type="ARBA" id="ARBA00023054"/>
    </source>
</evidence>
<dbReference type="Proteomes" id="UP000808372">
    <property type="component" value="Chromosome 31"/>
</dbReference>
<feature type="compositionally biased region" description="Basic and acidic residues" evidence="20">
    <location>
        <begin position="177"/>
        <end position="187"/>
    </location>
</feature>
<protein>
    <recommendedName>
        <fullName evidence="12">FYN-binding protein 1</fullName>
    </recommendedName>
    <alternativeName>
        <fullName evidence="13">Adhesion and degranulation promoting adaptor protein</fullName>
    </alternativeName>
    <alternativeName>
        <fullName evidence="14">FYB-120/130</fullName>
    </alternativeName>
    <alternativeName>
        <fullName evidence="17">FYN-T-binding protein</fullName>
    </alternativeName>
    <alternativeName>
        <fullName evidence="15">SLAP-130</fullName>
    </alternativeName>
    <alternativeName>
        <fullName evidence="16">SLP-76-associated phosphoprotein</fullName>
    </alternativeName>
</protein>
<dbReference type="GO" id="GO:0005886">
    <property type="term" value="C:plasma membrane"/>
    <property type="evidence" value="ECO:0007669"/>
    <property type="project" value="InterPro"/>
</dbReference>
<dbReference type="Pfam" id="PF14603">
    <property type="entry name" value="hSH3"/>
    <property type="match status" value="2"/>
</dbReference>
<accession>A0A8U0PP34</accession>
<evidence type="ECO:0000313" key="23">
    <source>
        <dbReference type="Proteomes" id="UP000808372"/>
    </source>
</evidence>
<dbReference type="GO" id="GO:0007229">
    <property type="term" value="P:integrin-mediated signaling pathway"/>
    <property type="evidence" value="ECO:0007669"/>
    <property type="project" value="InterPro"/>
</dbReference>
<keyword evidence="23" id="KW-1185">Reference proteome</keyword>
<dbReference type="AlphaFoldDB" id="A0A8U0PP34"/>
<dbReference type="PROSITE" id="PS50118">
    <property type="entry name" value="HMG_BOX_2"/>
    <property type="match status" value="1"/>
</dbReference>
<dbReference type="InterPro" id="IPR036028">
    <property type="entry name" value="SH3-like_dom_sf"/>
</dbReference>
<dbReference type="FunFam" id="2.30.30.40:FF:000133">
    <property type="entry name" value="FYN-binding protein-like isoform X2"/>
    <property type="match status" value="1"/>
</dbReference>
<feature type="region of interest" description="Disordered" evidence="20">
    <location>
        <begin position="657"/>
        <end position="688"/>
    </location>
</feature>
<feature type="compositionally biased region" description="Polar residues" evidence="20">
    <location>
        <begin position="635"/>
        <end position="645"/>
    </location>
</feature>
<dbReference type="GO" id="GO:0003677">
    <property type="term" value="F:DNA binding"/>
    <property type="evidence" value="ECO:0007669"/>
    <property type="project" value="UniProtKB-UniRule"/>
</dbReference>
<dbReference type="GO" id="GO:0005737">
    <property type="term" value="C:cytoplasm"/>
    <property type="evidence" value="ECO:0007669"/>
    <property type="project" value="UniProtKB-SubCell"/>
</dbReference>
<dbReference type="GO" id="GO:0050852">
    <property type="term" value="P:T cell receptor signaling pathway"/>
    <property type="evidence" value="ECO:0007669"/>
    <property type="project" value="TreeGrafter"/>
</dbReference>
<proteinExistence type="predicted"/>
<feature type="region of interest" description="Disordered" evidence="20">
    <location>
        <begin position="1"/>
        <end position="200"/>
    </location>
</feature>
<evidence type="ECO:0000256" key="16">
    <source>
        <dbReference type="ARBA" id="ARBA00081679"/>
    </source>
</evidence>
<keyword evidence="7" id="KW-0965">Cell junction</keyword>
<evidence type="ECO:0000313" key="24">
    <source>
        <dbReference type="RefSeq" id="XP_038827314.1"/>
    </source>
</evidence>
<sequence length="786" mass="86562">MDPEERSALSTARHREQNNKSDVKAITARFNTGGNSTEGISTGRTKAAVHPTLSSGPPIQPKKPVLETSLSGSAASTAPKPNFLKNTVSTKSAPEVRELPKTKAIASMFESAQEDSQPSVKQYQFKPKPPGPEVSQDAEVKIPLPKPPLQKPSLSSTLSGTKPAFPKPPLCVAKPTWGKDRSSKPDDSGVTPNKLPPSIKPISSIAKMRLQTEDSVAGAVDSTIKPFTPSTTLKPTNFRTAQNAFNRGETLSEEGVKEITKLPLTSSDSCPPKPIASKKPSFTKKPLGHTIPVTGLNPSALTSSSSFPKRNPLPNILALGTAPAKPNRPPRVNLEKFKKGTEPSTDGPAGVRKGSVPPPPASHPSNHVAPPLPSNPMAPSLPPRPPGAIIQPDPDENYDDVGLMNNPPSKRNEDSESDEMYEDLDERWESSKEQEKKREREEKKRQEVEKKEQKERERKEQEARKKFKLTGPLEVIHRAKARVDSKGSKTDLGLKQGESIDIMRVLDNPEGRWLGRSQDGSYGYVKTESVAIDFDTLKRQGVSIPSQMEHEPEVYDDVDFHNNLGSGIKGPGMVLPPPPEEDGDVYDDLDESSFNVSLSDTRLPPKPRGLSWVLKGFEEWRKGPGSKIEVPPPSQFDQEGNTEQSAEVIDEEIYDDVDVTNFPPTPPVSSLPQSKTKDKAEDKDPKKLKKFEKEEKDFRKKFKHDREIQVLYQVTIVSTLANKKWSSKDLPLRPGETVDVIVEPVDNKLICRNMEGKFGYVLTSHIVVEDSDIYDDIGDDCIYDND</sequence>
<evidence type="ECO:0000256" key="8">
    <source>
        <dbReference type="ARBA" id="ARBA00022990"/>
    </source>
</evidence>
<dbReference type="RefSeq" id="XP_038827314.1">
    <property type="nucleotide sequence ID" value="XM_038971386.1"/>
</dbReference>
<dbReference type="GO" id="GO:0005634">
    <property type="term" value="C:nucleus"/>
    <property type="evidence" value="ECO:0007669"/>
    <property type="project" value="UniProtKB-UniRule"/>
</dbReference>
<evidence type="ECO:0000256" key="10">
    <source>
        <dbReference type="ARBA" id="ARBA00023242"/>
    </source>
</evidence>
<evidence type="ECO:0000256" key="5">
    <source>
        <dbReference type="ARBA" id="ARBA00022553"/>
    </source>
</evidence>
<feature type="region of interest" description="Disordered" evidence="20">
    <location>
        <begin position="623"/>
        <end position="645"/>
    </location>
</feature>
<evidence type="ECO:0000256" key="14">
    <source>
        <dbReference type="ARBA" id="ARBA00081371"/>
    </source>
</evidence>
<evidence type="ECO:0000259" key="22">
    <source>
        <dbReference type="PROSITE" id="PS50118"/>
    </source>
</evidence>
<evidence type="ECO:0000256" key="20">
    <source>
        <dbReference type="SAM" id="MobiDB-lite"/>
    </source>
</evidence>
<evidence type="ECO:0000256" key="17">
    <source>
        <dbReference type="ARBA" id="ARBA00082486"/>
    </source>
</evidence>
<feature type="domain" description="SH3" evidence="21">
    <location>
        <begin position="703"/>
        <end position="771"/>
    </location>
</feature>
<feature type="compositionally biased region" description="Basic and acidic residues" evidence="20">
    <location>
        <begin position="1"/>
        <end position="23"/>
    </location>
</feature>
<keyword evidence="3 18" id="KW-0728">SH3 domain</keyword>
<feature type="compositionally biased region" description="Pro residues" evidence="20">
    <location>
        <begin position="370"/>
        <end position="386"/>
    </location>
</feature>
<dbReference type="InterPro" id="IPR029294">
    <property type="entry name" value="hSH3"/>
</dbReference>
<dbReference type="GeneID" id="120026504"/>
<keyword evidence="19" id="KW-0238">DNA-binding</keyword>
<organism evidence="23 24">
    <name type="scientific">Salvelinus namaycush</name>
    <name type="common">Lake trout</name>
    <name type="synonym">Salmo namaycush</name>
    <dbReference type="NCBI Taxonomy" id="8040"/>
    <lineage>
        <taxon>Eukaryota</taxon>
        <taxon>Metazoa</taxon>
        <taxon>Chordata</taxon>
        <taxon>Craniata</taxon>
        <taxon>Vertebrata</taxon>
        <taxon>Euteleostomi</taxon>
        <taxon>Actinopterygii</taxon>
        <taxon>Neopterygii</taxon>
        <taxon>Teleostei</taxon>
        <taxon>Protacanthopterygii</taxon>
        <taxon>Salmoniformes</taxon>
        <taxon>Salmonidae</taxon>
        <taxon>Salmoninae</taxon>
        <taxon>Salvelinus</taxon>
    </lineage>
</organism>
<dbReference type="OrthoDB" id="9396701at2759"/>
<feature type="region of interest" description="Disordered" evidence="20">
    <location>
        <begin position="557"/>
        <end position="591"/>
    </location>
</feature>
<dbReference type="PANTHER" id="PTHR16830:SF12">
    <property type="entry name" value="PDZ DOMAIN-CONTAINING PROTEIN"/>
    <property type="match status" value="1"/>
</dbReference>
<keyword evidence="8" id="KW-0007">Acetylation</keyword>
<evidence type="ECO:0000256" key="19">
    <source>
        <dbReference type="PROSITE-ProRule" id="PRU00267"/>
    </source>
</evidence>
<evidence type="ECO:0000256" key="3">
    <source>
        <dbReference type="ARBA" id="ARBA00022443"/>
    </source>
</evidence>